<organism evidence="5 6">
    <name type="scientific">Chitinophaga flava</name>
    <dbReference type="NCBI Taxonomy" id="2259036"/>
    <lineage>
        <taxon>Bacteria</taxon>
        <taxon>Pseudomonadati</taxon>
        <taxon>Bacteroidota</taxon>
        <taxon>Chitinophagia</taxon>
        <taxon>Chitinophagales</taxon>
        <taxon>Chitinophagaceae</taxon>
        <taxon>Chitinophaga</taxon>
    </lineage>
</organism>
<dbReference type="InterPro" id="IPR002410">
    <property type="entry name" value="Peptidase_S33"/>
</dbReference>
<dbReference type="Proteomes" id="UP000253410">
    <property type="component" value="Unassembled WGS sequence"/>
</dbReference>
<keyword evidence="2" id="KW-0378">Hydrolase</keyword>
<reference evidence="5 6" key="1">
    <citation type="submission" date="2018-05" db="EMBL/GenBank/DDBJ databases">
        <title>Chitinophaga sp. K3CV102501T nov., isolated from isolated from a monsoon evergreen broad-leaved forest soil.</title>
        <authorList>
            <person name="Lv Y."/>
        </authorList>
    </citation>
    <scope>NUCLEOTIDE SEQUENCE [LARGE SCALE GENOMIC DNA]</scope>
    <source>
        <strain evidence="5 6">GDMCC 1.1325</strain>
    </source>
</reference>
<dbReference type="PANTHER" id="PTHR43798">
    <property type="entry name" value="MONOACYLGLYCEROL LIPASE"/>
    <property type="match status" value="1"/>
</dbReference>
<evidence type="ECO:0000313" key="5">
    <source>
        <dbReference type="EMBL" id="RBL91078.1"/>
    </source>
</evidence>
<evidence type="ECO:0000256" key="3">
    <source>
        <dbReference type="SAM" id="SignalP"/>
    </source>
</evidence>
<dbReference type="Gene3D" id="3.40.50.1820">
    <property type="entry name" value="alpha/beta hydrolase"/>
    <property type="match status" value="1"/>
</dbReference>
<dbReference type="GO" id="GO:0008233">
    <property type="term" value="F:peptidase activity"/>
    <property type="evidence" value="ECO:0007669"/>
    <property type="project" value="InterPro"/>
</dbReference>
<dbReference type="EMBL" id="QFFJ01000001">
    <property type="protein sequence ID" value="RBL91078.1"/>
    <property type="molecule type" value="Genomic_DNA"/>
</dbReference>
<accession>A0A365XYD9</accession>
<dbReference type="PRINTS" id="PR00111">
    <property type="entry name" value="ABHYDROLASE"/>
</dbReference>
<evidence type="ECO:0000256" key="1">
    <source>
        <dbReference type="ARBA" id="ARBA00010088"/>
    </source>
</evidence>
<sequence>MRNFLCLLITLFLTNSFCSAQSTDAIRTSWGKLYYHVYGKGEPVIVLSGGPGNSCLQQAEVAEMLGKNYQAILLEQRGTGLSVPVPFDSTTINMQAAIEDVRLLMDHLHIPRVVIYGHSWGAMLAMNFAATYPQKVKKLVLVCPGYYKFDPEFFTTHINNLRTKMGLCEMSRFEILDKKMKVHQATAADSAEYNRIIRMTYIFDKNLIDSILKKIDVAPANTTMQGLIIQDLNRIHYDLSKTLPRYKGPMYVIASRQDPLAFYTYELKQVYPAANLYWIQGSGHFPMFEQQQSFNTTLQRIMQL</sequence>
<proteinExistence type="inferred from homology"/>
<dbReference type="GO" id="GO:0016020">
    <property type="term" value="C:membrane"/>
    <property type="evidence" value="ECO:0007669"/>
    <property type="project" value="TreeGrafter"/>
</dbReference>
<comment type="similarity">
    <text evidence="1">Belongs to the peptidase S33 family.</text>
</comment>
<dbReference type="RefSeq" id="WP_113613678.1">
    <property type="nucleotide sequence ID" value="NZ_QFFJ01000001.1"/>
</dbReference>
<keyword evidence="3" id="KW-0732">Signal</keyword>
<dbReference type="Pfam" id="PF00561">
    <property type="entry name" value="Abhydrolase_1"/>
    <property type="match status" value="1"/>
</dbReference>
<protein>
    <recommendedName>
        <fullName evidence="4">AB hydrolase-1 domain-containing protein</fullName>
    </recommendedName>
</protein>
<dbReference type="AlphaFoldDB" id="A0A365XYD9"/>
<keyword evidence="6" id="KW-1185">Reference proteome</keyword>
<feature type="domain" description="AB hydrolase-1" evidence="4">
    <location>
        <begin position="43"/>
        <end position="289"/>
    </location>
</feature>
<name>A0A365XYD9_9BACT</name>
<gene>
    <name evidence="5" type="ORF">DF182_00190</name>
</gene>
<evidence type="ECO:0000256" key="2">
    <source>
        <dbReference type="ARBA" id="ARBA00022801"/>
    </source>
</evidence>
<dbReference type="GO" id="GO:0006508">
    <property type="term" value="P:proteolysis"/>
    <property type="evidence" value="ECO:0007669"/>
    <property type="project" value="InterPro"/>
</dbReference>
<feature type="signal peptide" evidence="3">
    <location>
        <begin position="1"/>
        <end position="20"/>
    </location>
</feature>
<dbReference type="InterPro" id="IPR050266">
    <property type="entry name" value="AB_hydrolase_sf"/>
</dbReference>
<feature type="chain" id="PRO_5016696144" description="AB hydrolase-1 domain-containing protein" evidence="3">
    <location>
        <begin position="21"/>
        <end position="304"/>
    </location>
</feature>
<dbReference type="OrthoDB" id="9796770at2"/>
<comment type="caution">
    <text evidence="5">The sequence shown here is derived from an EMBL/GenBank/DDBJ whole genome shotgun (WGS) entry which is preliminary data.</text>
</comment>
<dbReference type="PRINTS" id="PR00793">
    <property type="entry name" value="PROAMNOPTASE"/>
</dbReference>
<evidence type="ECO:0000313" key="6">
    <source>
        <dbReference type="Proteomes" id="UP000253410"/>
    </source>
</evidence>
<dbReference type="PANTHER" id="PTHR43798:SF31">
    <property type="entry name" value="AB HYDROLASE SUPERFAMILY PROTEIN YCLE"/>
    <property type="match status" value="1"/>
</dbReference>
<dbReference type="SUPFAM" id="SSF53474">
    <property type="entry name" value="alpha/beta-Hydrolases"/>
    <property type="match status" value="1"/>
</dbReference>
<dbReference type="InterPro" id="IPR029058">
    <property type="entry name" value="AB_hydrolase_fold"/>
</dbReference>
<evidence type="ECO:0000259" key="4">
    <source>
        <dbReference type="Pfam" id="PF00561"/>
    </source>
</evidence>
<dbReference type="InterPro" id="IPR000073">
    <property type="entry name" value="AB_hydrolase_1"/>
</dbReference>